<evidence type="ECO:0000313" key="5">
    <source>
        <dbReference type="Proteomes" id="UP000260136"/>
    </source>
</evidence>
<dbReference type="SMART" id="SM00844">
    <property type="entry name" value="GA"/>
    <property type="match status" value="1"/>
</dbReference>
<keyword evidence="4" id="KW-0449">Lipoprotein</keyword>
<evidence type="ECO:0000259" key="3">
    <source>
        <dbReference type="SMART" id="SM00844"/>
    </source>
</evidence>
<accession>A0A3B0PV98</accession>
<dbReference type="InterPro" id="IPR002988">
    <property type="entry name" value="GA_module"/>
</dbReference>
<dbReference type="Proteomes" id="UP000260136">
    <property type="component" value="Chromosome"/>
</dbReference>
<organism evidence="4 5">
    <name type="scientific">Mycoplasmoides gallisepticum</name>
    <name type="common">Mycoplasma gallisepticum</name>
    <dbReference type="NCBI Taxonomy" id="2096"/>
    <lineage>
        <taxon>Bacteria</taxon>
        <taxon>Bacillati</taxon>
        <taxon>Mycoplasmatota</taxon>
        <taxon>Mycoplasmoidales</taxon>
        <taxon>Mycoplasmoidaceae</taxon>
        <taxon>Mycoplasmoides</taxon>
    </lineage>
</organism>
<proteinExistence type="predicted"/>
<dbReference type="Pfam" id="PF01468">
    <property type="entry name" value="GA"/>
    <property type="match status" value="1"/>
</dbReference>
<feature type="domain" description="Extracellular matrix-binding protein ebh GA module" evidence="3">
    <location>
        <begin position="58"/>
        <end position="109"/>
    </location>
</feature>
<protein>
    <submittedName>
        <fullName evidence="4">Lipoprotein and hemagglutinin (VlhA) family protein</fullName>
    </submittedName>
</protein>
<evidence type="ECO:0000256" key="1">
    <source>
        <dbReference type="SAM" id="MobiDB-lite"/>
    </source>
</evidence>
<feature type="signal peptide" evidence="2">
    <location>
        <begin position="1"/>
        <end position="22"/>
    </location>
</feature>
<dbReference type="AlphaFoldDB" id="A0A3B0PV98"/>
<evidence type="ECO:0000256" key="2">
    <source>
        <dbReference type="SAM" id="SignalP"/>
    </source>
</evidence>
<gene>
    <name evidence="4" type="primary">ebh_3</name>
    <name evidence="4" type="ORF">NCTC10115_01315</name>
</gene>
<dbReference type="InterPro" id="IPR020840">
    <property type="entry name" value="Extracell_matrix-bd_GA"/>
</dbReference>
<dbReference type="Gene3D" id="1.20.120.1850">
    <property type="entry name" value="Ebh helix bundles repeating unit (S and A modules)"/>
    <property type="match status" value="2"/>
</dbReference>
<feature type="region of interest" description="Disordered" evidence="1">
    <location>
        <begin position="28"/>
        <end position="58"/>
    </location>
</feature>
<keyword evidence="2" id="KW-0732">Signal</keyword>
<reference evidence="5" key="1">
    <citation type="submission" date="2018-06" db="EMBL/GenBank/DDBJ databases">
        <authorList>
            <consortium name="Pathogen Informatics"/>
        </authorList>
    </citation>
    <scope>NUCLEOTIDE SEQUENCE [LARGE SCALE GENOMIC DNA]</scope>
    <source>
        <strain evidence="5">NCTC10115</strain>
    </source>
</reference>
<feature type="non-terminal residue" evidence="4">
    <location>
        <position position="299"/>
    </location>
</feature>
<evidence type="ECO:0000313" key="4">
    <source>
        <dbReference type="EMBL" id="SYV95246.1"/>
    </source>
</evidence>
<dbReference type="EMBL" id="LS991952">
    <property type="protein sequence ID" value="SYV95246.1"/>
    <property type="molecule type" value="Genomic_DNA"/>
</dbReference>
<sequence length="299" mass="31331">MKRKNILKFVSLLGIGSFVMLAAASCTQATTPTPTPNPPSGGMNGGNTNPGNGRGMDNSAKQLAAAKTEAKVVINASAELSDSVKEALKRQVDATTTGPAARDLKTKAEALVSAVKALSGSVTAAKTLQSEEQYTNVSQDLKTTLEAKLTAATALLEDGTKLKNLDASSNLDTTKASLESSKTDLDAAVAAVKPDLDFQKTKTSAASAVEALDTLVNSALKVELQRQVTALDKDHAAQATTMLENLTSLKDSLTSLQDLVSKGLAMQVDYPRSYYDADNKADFDAALLKASSVFPAFQW</sequence>
<feature type="chain" id="PRO_5017392943" evidence="2">
    <location>
        <begin position="23"/>
        <end position="299"/>
    </location>
</feature>
<dbReference type="PROSITE" id="PS51257">
    <property type="entry name" value="PROKAR_LIPOPROTEIN"/>
    <property type="match status" value="1"/>
</dbReference>
<name>A0A3B0PV98_MYCGL</name>